<protein>
    <recommendedName>
        <fullName evidence="9">Paired domain-containing protein</fullName>
    </recommendedName>
</protein>
<keyword evidence="10" id="KW-1185">Reference proteome</keyword>
<evidence type="ECO:0000313" key="11">
    <source>
        <dbReference type="RefSeq" id="XP_035828251.1"/>
    </source>
</evidence>
<dbReference type="InterPro" id="IPR043565">
    <property type="entry name" value="PAX_fam"/>
</dbReference>
<dbReference type="SUPFAM" id="SSF46689">
    <property type="entry name" value="Homeodomain-like"/>
    <property type="match status" value="1"/>
</dbReference>
<dbReference type="Proteomes" id="UP000694888">
    <property type="component" value="Unplaced"/>
</dbReference>
<evidence type="ECO:0000313" key="10">
    <source>
        <dbReference type="Proteomes" id="UP000694888"/>
    </source>
</evidence>
<feature type="compositionally biased region" description="Polar residues" evidence="8">
    <location>
        <begin position="238"/>
        <end position="254"/>
    </location>
</feature>
<dbReference type="PANTHER" id="PTHR45636">
    <property type="entry name" value="PAIRED BOX PROTEIN PAX-6-RELATED-RELATED"/>
    <property type="match status" value="1"/>
</dbReference>
<reference evidence="11" key="1">
    <citation type="submission" date="2025-08" db="UniProtKB">
        <authorList>
            <consortium name="RefSeq"/>
        </authorList>
    </citation>
    <scope>IDENTIFICATION</scope>
</reference>
<feature type="region of interest" description="Disordered" evidence="8">
    <location>
        <begin position="229"/>
        <end position="282"/>
    </location>
</feature>
<evidence type="ECO:0000256" key="2">
    <source>
        <dbReference type="ARBA" id="ARBA00022473"/>
    </source>
</evidence>
<evidence type="ECO:0000256" key="4">
    <source>
        <dbReference type="ARBA" id="ARBA00023015"/>
    </source>
</evidence>
<evidence type="ECO:0000256" key="3">
    <source>
        <dbReference type="ARBA" id="ARBA00022724"/>
    </source>
</evidence>
<proteinExistence type="predicted"/>
<dbReference type="InterPro" id="IPR001523">
    <property type="entry name" value="Paired_dom"/>
</dbReference>
<keyword evidence="5" id="KW-0238">DNA-binding</keyword>
<organism evidence="10 11">
    <name type="scientific">Aplysia californica</name>
    <name type="common">California sea hare</name>
    <dbReference type="NCBI Taxonomy" id="6500"/>
    <lineage>
        <taxon>Eukaryota</taxon>
        <taxon>Metazoa</taxon>
        <taxon>Spiralia</taxon>
        <taxon>Lophotrochozoa</taxon>
        <taxon>Mollusca</taxon>
        <taxon>Gastropoda</taxon>
        <taxon>Heterobranchia</taxon>
        <taxon>Euthyneura</taxon>
        <taxon>Tectipleura</taxon>
        <taxon>Aplysiida</taxon>
        <taxon>Aplysioidea</taxon>
        <taxon>Aplysiidae</taxon>
        <taxon>Aplysia</taxon>
    </lineage>
</organism>
<dbReference type="PANTHER" id="PTHR45636:SF41">
    <property type="entry name" value="PAIRED BOX PROTEIN PAX-6-RELATED"/>
    <property type="match status" value="1"/>
</dbReference>
<evidence type="ECO:0000256" key="6">
    <source>
        <dbReference type="ARBA" id="ARBA00023163"/>
    </source>
</evidence>
<name>A0ABM1W0Q8_APLCA</name>
<dbReference type="GeneID" id="101849001"/>
<dbReference type="InterPro" id="IPR036388">
    <property type="entry name" value="WH-like_DNA-bd_sf"/>
</dbReference>
<dbReference type="SMART" id="SM00351">
    <property type="entry name" value="PAX"/>
    <property type="match status" value="1"/>
</dbReference>
<keyword evidence="7" id="KW-0539">Nucleus</keyword>
<evidence type="ECO:0000259" key="9">
    <source>
        <dbReference type="PROSITE" id="PS51057"/>
    </source>
</evidence>
<evidence type="ECO:0000256" key="5">
    <source>
        <dbReference type="ARBA" id="ARBA00023125"/>
    </source>
</evidence>
<dbReference type="PRINTS" id="PR00027">
    <property type="entry name" value="PAIREDBOX"/>
</dbReference>
<comment type="subcellular location">
    <subcellularLocation>
        <location evidence="1">Nucleus</location>
    </subcellularLocation>
</comment>
<feature type="compositionally biased region" description="Low complexity" evidence="8">
    <location>
        <begin position="146"/>
        <end position="192"/>
    </location>
</feature>
<feature type="domain" description="Paired" evidence="9">
    <location>
        <begin position="269"/>
        <end position="333"/>
    </location>
</feature>
<evidence type="ECO:0000256" key="8">
    <source>
        <dbReference type="SAM" id="MobiDB-lite"/>
    </source>
</evidence>
<keyword evidence="6" id="KW-0804">Transcription</keyword>
<gene>
    <name evidence="11" type="primary">LOC101849001</name>
</gene>
<sequence>MAHKNLGQFEMLMAELQVEDVASFRNLLRGSPEFIQELLEKIVPTIHKASTFWGQSLEPDIKLAVTEVIDIFKRNRGIGLKSPKAEVELPVQMTLMPISASVNVSVGIVQQGVRQSSLADVRHPCNNSNNNNDSNNNSGGGGSGTGSSSSSSGLRPGGVTTTSGWRSVSGRSSGSSDGRCHSSGPGAASSSSVVDGQLGVRHSSSSLDIVTSPAHHHPDDLDVKVANMPAKEEEHSSPSHAGSPNSQSPDTAGNANAAKKPTRKRGENGHSGVNQLGGVFVNGRPLPDSTRQRIVELAHSGARPCDISRILQKYRLTQQTERSAHCPDGEWMA</sequence>
<dbReference type="Gene3D" id="1.10.10.10">
    <property type="entry name" value="Winged helix-like DNA-binding domain superfamily/Winged helix DNA-binding domain"/>
    <property type="match status" value="1"/>
</dbReference>
<dbReference type="PROSITE" id="PS51057">
    <property type="entry name" value="PAIRED_2"/>
    <property type="match status" value="1"/>
</dbReference>
<evidence type="ECO:0000256" key="1">
    <source>
        <dbReference type="ARBA" id="ARBA00004123"/>
    </source>
</evidence>
<dbReference type="Pfam" id="PF00292">
    <property type="entry name" value="PAX"/>
    <property type="match status" value="1"/>
</dbReference>
<keyword evidence="4" id="KW-0805">Transcription regulation</keyword>
<feature type="compositionally biased region" description="Low complexity" evidence="8">
    <location>
        <begin position="126"/>
        <end position="137"/>
    </location>
</feature>
<keyword evidence="3" id="KW-0563">Paired box</keyword>
<dbReference type="InterPro" id="IPR009057">
    <property type="entry name" value="Homeodomain-like_sf"/>
</dbReference>
<dbReference type="RefSeq" id="XP_035828251.1">
    <property type="nucleotide sequence ID" value="XM_035972358.1"/>
</dbReference>
<evidence type="ECO:0000256" key="7">
    <source>
        <dbReference type="ARBA" id="ARBA00023242"/>
    </source>
</evidence>
<feature type="region of interest" description="Disordered" evidence="8">
    <location>
        <begin position="121"/>
        <end position="194"/>
    </location>
</feature>
<accession>A0ABM1W0Q8</accession>
<keyword evidence="2" id="KW-0217">Developmental protein</keyword>